<protein>
    <recommendedName>
        <fullName evidence="5">Glycine hydroxymethyltransferase</fullName>
    </recommendedName>
    <alternativeName>
        <fullName evidence="4">Serine methylase</fullName>
    </alternativeName>
</protein>
<dbReference type="GO" id="GO:0046653">
    <property type="term" value="P:tetrahydrofolate metabolic process"/>
    <property type="evidence" value="ECO:0007669"/>
    <property type="project" value="TreeGrafter"/>
</dbReference>
<evidence type="ECO:0000256" key="5">
    <source>
        <dbReference type="ARBA" id="ARBA00032953"/>
    </source>
</evidence>
<gene>
    <name evidence="8" type="ORF">N7515_002479</name>
</gene>
<dbReference type="Proteomes" id="UP001149079">
    <property type="component" value="Unassembled WGS sequence"/>
</dbReference>
<dbReference type="PANTHER" id="PTHR11680">
    <property type="entry name" value="SERINE HYDROXYMETHYLTRANSFERASE"/>
    <property type="match status" value="1"/>
</dbReference>
<dbReference type="Pfam" id="PF00464">
    <property type="entry name" value="SHMT"/>
    <property type="match status" value="1"/>
</dbReference>
<keyword evidence="3" id="KW-0663">Pyridoxal phosphate</keyword>
<dbReference type="GO" id="GO:0019264">
    <property type="term" value="P:glycine biosynthetic process from serine"/>
    <property type="evidence" value="ECO:0007669"/>
    <property type="project" value="TreeGrafter"/>
</dbReference>
<dbReference type="InterPro" id="IPR015424">
    <property type="entry name" value="PyrdxlP-dep_Trfase"/>
</dbReference>
<evidence type="ECO:0000256" key="3">
    <source>
        <dbReference type="ARBA" id="ARBA00022898"/>
    </source>
</evidence>
<dbReference type="InterPro" id="IPR039429">
    <property type="entry name" value="SHMT-like_dom"/>
</dbReference>
<reference evidence="8" key="1">
    <citation type="submission" date="2022-11" db="EMBL/GenBank/DDBJ databases">
        <authorList>
            <person name="Petersen C."/>
        </authorList>
    </citation>
    <scope>NUCLEOTIDE SEQUENCE</scope>
    <source>
        <strain evidence="8">IBT 22155</strain>
    </source>
</reference>
<dbReference type="InterPro" id="IPR049943">
    <property type="entry name" value="Ser_HO-MeTrfase-like"/>
</dbReference>
<dbReference type="GO" id="GO:0005739">
    <property type="term" value="C:mitochondrion"/>
    <property type="evidence" value="ECO:0007669"/>
    <property type="project" value="TreeGrafter"/>
</dbReference>
<evidence type="ECO:0000256" key="4">
    <source>
        <dbReference type="ARBA" id="ARBA00031137"/>
    </source>
</evidence>
<evidence type="ECO:0000313" key="9">
    <source>
        <dbReference type="Proteomes" id="UP001149079"/>
    </source>
</evidence>
<dbReference type="GeneID" id="81402393"/>
<dbReference type="InterPro" id="IPR015422">
    <property type="entry name" value="PyrdxlP-dep_Trfase_small"/>
</dbReference>
<evidence type="ECO:0000256" key="1">
    <source>
        <dbReference type="ARBA" id="ARBA00001933"/>
    </source>
</evidence>
<feature type="region of interest" description="Disordered" evidence="6">
    <location>
        <begin position="45"/>
        <end position="66"/>
    </location>
</feature>
<proteinExistence type="predicted"/>
<comment type="function">
    <text evidence="2">Interconversion of serine and glycine.</text>
</comment>
<dbReference type="GO" id="GO:0030170">
    <property type="term" value="F:pyridoxal phosphate binding"/>
    <property type="evidence" value="ECO:0007669"/>
    <property type="project" value="TreeGrafter"/>
</dbReference>
<dbReference type="AlphaFoldDB" id="A0A9W9HBQ3"/>
<name>A0A9W9HBQ3_9EURO</name>
<keyword evidence="9" id="KW-1185">Reference proteome</keyword>
<feature type="domain" description="Serine hydroxymethyltransferase-like" evidence="7">
    <location>
        <begin position="6"/>
        <end position="64"/>
    </location>
</feature>
<comment type="caution">
    <text evidence="8">The sequence shown here is derived from an EMBL/GenBank/DDBJ whole genome shotgun (WGS) entry which is preliminary data.</text>
</comment>
<dbReference type="Gene3D" id="3.90.1150.10">
    <property type="entry name" value="Aspartate Aminotransferase, domain 1"/>
    <property type="match status" value="1"/>
</dbReference>
<sequence>MPLLWLSAWNRGVDGARVERVLELCGVASNKKTVSGDKAALKPGGLRLGTPAMTSRGFQPEEVKMGEPPGALVAETLRYSRPSDVWTMDPTERLRGSQSSTSLLRGRDDRRGVPARHKVAGPLFSAITVPAVGTSADMIATKTWRGISRC</sequence>
<organism evidence="8 9">
    <name type="scientific">Penicillium bovifimosum</name>
    <dbReference type="NCBI Taxonomy" id="126998"/>
    <lineage>
        <taxon>Eukaryota</taxon>
        <taxon>Fungi</taxon>
        <taxon>Dikarya</taxon>
        <taxon>Ascomycota</taxon>
        <taxon>Pezizomycotina</taxon>
        <taxon>Eurotiomycetes</taxon>
        <taxon>Eurotiomycetidae</taxon>
        <taxon>Eurotiales</taxon>
        <taxon>Aspergillaceae</taxon>
        <taxon>Penicillium</taxon>
    </lineage>
</organism>
<reference evidence="8" key="2">
    <citation type="journal article" date="2023" name="IMA Fungus">
        <title>Comparative genomic study of the Penicillium genus elucidates a diverse pangenome and 15 lateral gene transfer events.</title>
        <authorList>
            <person name="Petersen C."/>
            <person name="Sorensen T."/>
            <person name="Nielsen M.R."/>
            <person name="Sondergaard T.E."/>
            <person name="Sorensen J.L."/>
            <person name="Fitzpatrick D.A."/>
            <person name="Frisvad J.C."/>
            <person name="Nielsen K.L."/>
        </authorList>
    </citation>
    <scope>NUCLEOTIDE SEQUENCE</scope>
    <source>
        <strain evidence="8">IBT 22155</strain>
    </source>
</reference>
<comment type="cofactor">
    <cofactor evidence="1">
        <name>pyridoxal 5'-phosphate</name>
        <dbReference type="ChEBI" id="CHEBI:597326"/>
    </cofactor>
</comment>
<dbReference type="RefSeq" id="XP_056525336.1">
    <property type="nucleotide sequence ID" value="XM_056663223.1"/>
</dbReference>
<dbReference type="OrthoDB" id="10265628at2759"/>
<dbReference type="PANTHER" id="PTHR11680:SF57">
    <property type="entry name" value="SERINE HYDROXYMETHYLTRANSFERASE, MITOCHONDRIAL"/>
    <property type="match status" value="1"/>
</dbReference>
<dbReference type="EMBL" id="JAPQKL010000002">
    <property type="protein sequence ID" value="KAJ5143692.1"/>
    <property type="molecule type" value="Genomic_DNA"/>
</dbReference>
<evidence type="ECO:0000259" key="7">
    <source>
        <dbReference type="Pfam" id="PF00464"/>
    </source>
</evidence>
<evidence type="ECO:0000313" key="8">
    <source>
        <dbReference type="EMBL" id="KAJ5143692.1"/>
    </source>
</evidence>
<dbReference type="SUPFAM" id="SSF53383">
    <property type="entry name" value="PLP-dependent transferases"/>
    <property type="match status" value="1"/>
</dbReference>
<accession>A0A9W9HBQ3</accession>
<evidence type="ECO:0000256" key="2">
    <source>
        <dbReference type="ARBA" id="ARBA00002224"/>
    </source>
</evidence>
<dbReference type="GO" id="GO:0004372">
    <property type="term" value="F:glycine hydroxymethyltransferase activity"/>
    <property type="evidence" value="ECO:0007669"/>
    <property type="project" value="TreeGrafter"/>
</dbReference>
<evidence type="ECO:0000256" key="6">
    <source>
        <dbReference type="SAM" id="MobiDB-lite"/>
    </source>
</evidence>
<feature type="region of interest" description="Disordered" evidence="6">
    <location>
        <begin position="90"/>
        <end position="111"/>
    </location>
</feature>